<dbReference type="AlphaFoldDB" id="A0A2C6WMY4"/>
<dbReference type="PANTHER" id="PTHR46558">
    <property type="entry name" value="TRACRIPTIONAL REGULATORY PROTEIN-RELATED-RELATED"/>
    <property type="match status" value="1"/>
</dbReference>
<keyword evidence="2" id="KW-0472">Membrane</keyword>
<dbReference type="SUPFAM" id="SSF47413">
    <property type="entry name" value="lambda repressor-like DNA-binding domains"/>
    <property type="match status" value="1"/>
</dbReference>
<dbReference type="PROSITE" id="PS50943">
    <property type="entry name" value="HTH_CROC1"/>
    <property type="match status" value="1"/>
</dbReference>
<dbReference type="CDD" id="cd00093">
    <property type="entry name" value="HTH_XRE"/>
    <property type="match status" value="1"/>
</dbReference>
<dbReference type="InterPro" id="IPR010982">
    <property type="entry name" value="Lambda_DNA-bd_dom_sf"/>
</dbReference>
<evidence type="ECO:0000313" key="5">
    <source>
        <dbReference type="Proteomes" id="UP000223828"/>
    </source>
</evidence>
<name>A0A2C6WMY4_9STAP</name>
<dbReference type="Pfam" id="PF01381">
    <property type="entry name" value="HTH_3"/>
    <property type="match status" value="1"/>
</dbReference>
<protein>
    <submittedName>
        <fullName evidence="4">Transcriptional regulator</fullName>
    </submittedName>
</protein>
<feature type="transmembrane region" description="Helical" evidence="2">
    <location>
        <begin position="83"/>
        <end position="104"/>
    </location>
</feature>
<dbReference type="OrthoDB" id="9812495at2"/>
<dbReference type="GO" id="GO:0003677">
    <property type="term" value="F:DNA binding"/>
    <property type="evidence" value="ECO:0007669"/>
    <property type="project" value="UniProtKB-KW"/>
</dbReference>
<dbReference type="Proteomes" id="UP000223828">
    <property type="component" value="Unassembled WGS sequence"/>
</dbReference>
<dbReference type="PANTHER" id="PTHR46558:SF15">
    <property type="entry name" value="HELIX-TURN-HELIX DOMAIN PROTEIN"/>
    <property type="match status" value="1"/>
</dbReference>
<dbReference type="SMART" id="SM00530">
    <property type="entry name" value="HTH_XRE"/>
    <property type="match status" value="1"/>
</dbReference>
<proteinExistence type="predicted"/>
<evidence type="ECO:0000256" key="2">
    <source>
        <dbReference type="SAM" id="Phobius"/>
    </source>
</evidence>
<gene>
    <name evidence="4" type="ORF">BTJ66_11805</name>
</gene>
<evidence type="ECO:0000259" key="3">
    <source>
        <dbReference type="PROSITE" id="PS50943"/>
    </source>
</evidence>
<sequence length="148" mass="17065">MKFHSKLKEERKKLNLSQDELAQKLNISRQSISKWEREKGYPNIETLIELSEIFNITVDELLKGDDFLKDKIIKDSKKLKHPILFNFGELLGLLGLILLITTFLLKAISLIANHEILPFLQGSLPVTIAIILILISWLTYEVFGKSYK</sequence>
<dbReference type="Gene3D" id="1.10.260.40">
    <property type="entry name" value="lambda repressor-like DNA-binding domains"/>
    <property type="match status" value="1"/>
</dbReference>
<dbReference type="InterPro" id="IPR001387">
    <property type="entry name" value="Cro/C1-type_HTH"/>
</dbReference>
<evidence type="ECO:0000256" key="1">
    <source>
        <dbReference type="ARBA" id="ARBA00023125"/>
    </source>
</evidence>
<dbReference type="RefSeq" id="WP_099091147.1">
    <property type="nucleotide sequence ID" value="NZ_MRZN01000024.1"/>
</dbReference>
<keyword evidence="1" id="KW-0238">DNA-binding</keyword>
<reference evidence="5" key="1">
    <citation type="submission" date="2017-10" db="EMBL/GenBank/DDBJ databases">
        <title>Staphylococcus edaphicus sp. nov., isolated in Antarctica, harbouring mecC gene and genomic islands essential in adaptation to extreme environment.</title>
        <authorList>
            <person name="Pantucek R."/>
            <person name="Sedlacek I."/>
            <person name="Indrakova A."/>
            <person name="Vrbovska V."/>
            <person name="Maslanova I."/>
            <person name="Kovarovic V."/>
            <person name="Svec P."/>
            <person name="Kralova S."/>
            <person name="Kristofova L."/>
            <person name="Keklakova J."/>
            <person name="Petras P."/>
            <person name="Doskar J."/>
        </authorList>
    </citation>
    <scope>NUCLEOTIDE SEQUENCE [LARGE SCALE GENOMIC DNA]</scope>
    <source>
        <strain evidence="5">CCM 5085</strain>
    </source>
</reference>
<accession>A0A2C6WMY4</accession>
<feature type="domain" description="HTH cro/C1-type" evidence="3">
    <location>
        <begin position="7"/>
        <end position="61"/>
    </location>
</feature>
<feature type="transmembrane region" description="Helical" evidence="2">
    <location>
        <begin position="124"/>
        <end position="143"/>
    </location>
</feature>
<keyword evidence="2" id="KW-0812">Transmembrane</keyword>
<comment type="caution">
    <text evidence="4">The sequence shown here is derived from an EMBL/GenBank/DDBJ whole genome shotgun (WGS) entry which is preliminary data.</text>
</comment>
<dbReference type="EMBL" id="MRZN01000024">
    <property type="protein sequence ID" value="PHK48797.1"/>
    <property type="molecule type" value="Genomic_DNA"/>
</dbReference>
<evidence type="ECO:0000313" key="4">
    <source>
        <dbReference type="EMBL" id="PHK48797.1"/>
    </source>
</evidence>
<organism evidence="4 5">
    <name type="scientific">Staphylococcus edaphicus</name>
    <dbReference type="NCBI Taxonomy" id="1955013"/>
    <lineage>
        <taxon>Bacteria</taxon>
        <taxon>Bacillati</taxon>
        <taxon>Bacillota</taxon>
        <taxon>Bacilli</taxon>
        <taxon>Bacillales</taxon>
        <taxon>Staphylococcaceae</taxon>
        <taxon>Staphylococcus</taxon>
    </lineage>
</organism>
<keyword evidence="2" id="KW-1133">Transmembrane helix</keyword>